<gene>
    <name evidence="3" type="ORF">B1B_00764</name>
</gene>
<organism evidence="3">
    <name type="scientific">mine drainage metagenome</name>
    <dbReference type="NCBI Taxonomy" id="410659"/>
    <lineage>
        <taxon>unclassified sequences</taxon>
        <taxon>metagenomes</taxon>
        <taxon>ecological metagenomes</taxon>
    </lineage>
</organism>
<evidence type="ECO:0000256" key="1">
    <source>
        <dbReference type="ARBA" id="ARBA00006484"/>
    </source>
</evidence>
<dbReference type="Gene3D" id="3.40.50.720">
    <property type="entry name" value="NAD(P)-binding Rossmann-like Domain"/>
    <property type="match status" value="1"/>
</dbReference>
<proteinExistence type="inferred from homology"/>
<accession>T1D7Y8</accession>
<keyword evidence="2" id="KW-0560">Oxidoreductase</keyword>
<dbReference type="CDD" id="cd05233">
    <property type="entry name" value="SDR_c"/>
    <property type="match status" value="1"/>
</dbReference>
<evidence type="ECO:0000313" key="3">
    <source>
        <dbReference type="EMBL" id="EQD78360.1"/>
    </source>
</evidence>
<dbReference type="InterPro" id="IPR036291">
    <property type="entry name" value="NAD(P)-bd_dom_sf"/>
</dbReference>
<dbReference type="SUPFAM" id="SSF51735">
    <property type="entry name" value="NAD(P)-binding Rossmann-fold domains"/>
    <property type="match status" value="1"/>
</dbReference>
<name>T1D7Y8_9ZZZZ</name>
<dbReference type="InterPro" id="IPR051122">
    <property type="entry name" value="SDR_DHRS6-like"/>
</dbReference>
<dbReference type="AlphaFoldDB" id="T1D7Y8"/>
<reference evidence="3" key="1">
    <citation type="submission" date="2013-08" db="EMBL/GenBank/DDBJ databases">
        <authorList>
            <person name="Mendez C."/>
            <person name="Richter M."/>
            <person name="Ferrer M."/>
            <person name="Sanchez J."/>
        </authorList>
    </citation>
    <scope>NUCLEOTIDE SEQUENCE</scope>
</reference>
<comment type="caution">
    <text evidence="3">The sequence shown here is derived from an EMBL/GenBank/DDBJ whole genome shotgun (WGS) entry which is preliminary data.</text>
</comment>
<dbReference type="GO" id="GO:0016491">
    <property type="term" value="F:oxidoreductase activity"/>
    <property type="evidence" value="ECO:0007669"/>
    <property type="project" value="UniProtKB-KW"/>
</dbReference>
<sequence>MARGMHFIARIPPMMMNTLIAGTGGLGINIAYLLLKRGDSVVVTTRSLEKGARIEKELSSFGKICNIAVDPSTDQGVNEMFEKASAQFGKVDNLIVTVGGYASDSIENPAHLNEMLESHLTIPLNMLKHFPKFAISKGSVVLISSIQSIYTSNWNLTSYILGKNSLNKLVELAAAQLLNKDIRVNAVA</sequence>
<evidence type="ECO:0000256" key="2">
    <source>
        <dbReference type="ARBA" id="ARBA00023002"/>
    </source>
</evidence>
<reference evidence="3" key="2">
    <citation type="journal article" date="2014" name="ISME J.">
        <title>Microbial stratification in low pH oxic and suboxic macroscopic growths along an acid mine drainage.</title>
        <authorList>
            <person name="Mendez-Garcia C."/>
            <person name="Mesa V."/>
            <person name="Sprenger R.R."/>
            <person name="Richter M."/>
            <person name="Diez M.S."/>
            <person name="Solano J."/>
            <person name="Bargiela R."/>
            <person name="Golyshina O.V."/>
            <person name="Manteca A."/>
            <person name="Ramos J.L."/>
            <person name="Gallego J.R."/>
            <person name="Llorente I."/>
            <person name="Martins Dos Santos V.A."/>
            <person name="Jensen O.N."/>
            <person name="Pelaez A.I."/>
            <person name="Sanchez J."/>
            <person name="Ferrer M."/>
        </authorList>
    </citation>
    <scope>NUCLEOTIDE SEQUENCE</scope>
</reference>
<comment type="similarity">
    <text evidence="1">Belongs to the short-chain dehydrogenases/reductases (SDR) family.</text>
</comment>
<dbReference type="InterPro" id="IPR002347">
    <property type="entry name" value="SDR_fam"/>
</dbReference>
<dbReference type="PRINTS" id="PR00081">
    <property type="entry name" value="GDHRDH"/>
</dbReference>
<dbReference type="PANTHER" id="PTHR43477:SF1">
    <property type="entry name" value="DIHYDROANTICAPSIN 7-DEHYDROGENASE"/>
    <property type="match status" value="1"/>
</dbReference>
<dbReference type="EMBL" id="AUZY01000566">
    <property type="protein sequence ID" value="EQD78360.1"/>
    <property type="molecule type" value="Genomic_DNA"/>
</dbReference>
<protein>
    <submittedName>
        <fullName evidence="3">3-ketoacyl-(Acyl-carrier-protein) reductase</fullName>
    </submittedName>
</protein>
<dbReference type="PANTHER" id="PTHR43477">
    <property type="entry name" value="DIHYDROANTICAPSIN 7-DEHYDROGENASE"/>
    <property type="match status" value="1"/>
</dbReference>
<feature type="non-terminal residue" evidence="3">
    <location>
        <position position="188"/>
    </location>
</feature>
<dbReference type="Pfam" id="PF00106">
    <property type="entry name" value="adh_short"/>
    <property type="match status" value="1"/>
</dbReference>